<protein>
    <submittedName>
        <fullName evidence="8">Uncharacterized protein</fullName>
    </submittedName>
</protein>
<evidence type="ECO:0000256" key="5">
    <source>
        <dbReference type="ARBA" id="ARBA00022989"/>
    </source>
</evidence>
<feature type="transmembrane region" description="Helical" evidence="7">
    <location>
        <begin position="5"/>
        <end position="26"/>
    </location>
</feature>
<dbReference type="InterPro" id="IPR007369">
    <property type="entry name" value="Peptidase_A22B_SPP"/>
</dbReference>
<dbReference type="EMBL" id="CMVM020000038">
    <property type="status" value="NOT_ANNOTATED_CDS"/>
    <property type="molecule type" value="Genomic_DNA"/>
</dbReference>
<keyword evidence="3 7" id="KW-0812">Transmembrane</keyword>
<sequence>MRQHIIGIIIFIFIYECIIVETHGYYDSSFAYLFVKNEFTEEKQTFCVNYEQWKTQQIAKDIENAEMLRLGWWGGIVNNTNVCNEGKTISLEKQAVALNYRLKIGDGPCAFPFVETNTSFKKALQYEVNQLASRHASAAIILVDKGHRYITKWADYLFSEFHDPDFNQSTKLPTFFMYRTTFFDEMLKLSNDSTGRELLLQFYRPLNTRWDISMLIIWLIAVFCVAVGGHWAAFRKIYEEDTLRRSHQISTNENHVQKSKSFLNDQMTSSINCLFIVIVMLIIVGVLMLAFYFRSIMVYIFNILLVIIGTFSIHRCLTALFGSICKCGHCQVCVAMNDVTQSIFRRDLFNYKCCTERPLVMSVMIFFCALSFCITWFVFRRNPYAFILLDFINIAVCIHILKGIRFPNLKWLTILLICMFMYDMFMVFITPFLTKNGCSVMIEVAAGTDCSKSGGNYPVAPINTGIPEKFPILFQLPRLSDPVISCIDLEIEKEFHPIILGLGDVVVPGYLISFCFTVDFVVRTRYLYGFLSIIGYGIGLIATFIALTLMETAQPALIYLIPFTLAPIIILALIRQEFKLLWTGNFSKSEESHISRNSAADTFSSGLTSDNIGFNAFDATSVPATSSSNAGERKI</sequence>
<comment type="similarity">
    <text evidence="2">Belongs to the peptidase A22B family.</text>
</comment>
<feature type="transmembrane region" description="Helical" evidence="7">
    <location>
        <begin position="528"/>
        <end position="550"/>
    </location>
</feature>
<dbReference type="EnsemblMetazoa" id="OVOC1361.1">
    <property type="protein sequence ID" value="OVOC1361.1"/>
    <property type="gene ID" value="WBGene00238170"/>
</dbReference>
<dbReference type="PANTHER" id="PTHR12174:SF103">
    <property type="entry name" value="INTRAMEMBRANE PROTEASE (IMPAS) FAMILY"/>
    <property type="match status" value="1"/>
</dbReference>
<dbReference type="Proteomes" id="UP000024404">
    <property type="component" value="Unassembled WGS sequence"/>
</dbReference>
<reference evidence="9" key="1">
    <citation type="submission" date="2013-10" db="EMBL/GenBank/DDBJ databases">
        <title>Genome sequencing of Onchocerca volvulus.</title>
        <authorList>
            <person name="Cotton J."/>
            <person name="Tsai J."/>
            <person name="Stanley E."/>
            <person name="Tracey A."/>
            <person name="Holroyd N."/>
            <person name="Lustigman S."/>
            <person name="Berriman M."/>
        </authorList>
    </citation>
    <scope>NUCLEOTIDE SEQUENCE</scope>
</reference>
<dbReference type="GO" id="GO:0042500">
    <property type="term" value="F:aspartic endopeptidase activity, intramembrane cleaving"/>
    <property type="evidence" value="ECO:0007669"/>
    <property type="project" value="InterPro"/>
</dbReference>
<keyword evidence="4" id="KW-0378">Hydrolase</keyword>
<dbReference type="PANTHER" id="PTHR12174">
    <property type="entry name" value="SIGNAL PEPTIDE PEPTIDASE"/>
    <property type="match status" value="1"/>
</dbReference>
<evidence type="ECO:0000256" key="1">
    <source>
        <dbReference type="ARBA" id="ARBA00004127"/>
    </source>
</evidence>
<feature type="transmembrane region" description="Helical" evidence="7">
    <location>
        <begin position="212"/>
        <end position="234"/>
    </location>
</feature>
<feature type="transmembrane region" description="Helical" evidence="7">
    <location>
        <begin position="359"/>
        <end position="379"/>
    </location>
</feature>
<feature type="transmembrane region" description="Helical" evidence="7">
    <location>
        <begin position="556"/>
        <end position="574"/>
    </location>
</feature>
<evidence type="ECO:0000313" key="8">
    <source>
        <dbReference type="EnsemblMetazoa" id="OVOC1361.1"/>
    </source>
</evidence>
<feature type="transmembrane region" description="Helical" evidence="7">
    <location>
        <begin position="385"/>
        <end position="404"/>
    </location>
</feature>
<dbReference type="Pfam" id="PF04258">
    <property type="entry name" value="Peptidase_A22B"/>
    <property type="match status" value="1"/>
</dbReference>
<dbReference type="AlphaFoldDB" id="A0A2K6VPJ6"/>
<dbReference type="STRING" id="6282.A0A2K6VPJ6"/>
<name>A0A2K6VPJ6_ONCVO</name>
<dbReference type="GO" id="GO:0033619">
    <property type="term" value="P:membrane protein proteolysis"/>
    <property type="evidence" value="ECO:0007669"/>
    <property type="project" value="TreeGrafter"/>
</dbReference>
<dbReference type="InterPro" id="IPR006639">
    <property type="entry name" value="Preselin/SPP"/>
</dbReference>
<evidence type="ECO:0000313" key="9">
    <source>
        <dbReference type="Proteomes" id="UP000024404"/>
    </source>
</evidence>
<dbReference type="GO" id="GO:0030660">
    <property type="term" value="C:Golgi-associated vesicle membrane"/>
    <property type="evidence" value="ECO:0007669"/>
    <property type="project" value="TreeGrafter"/>
</dbReference>
<proteinExistence type="inferred from homology"/>
<evidence type="ECO:0000256" key="6">
    <source>
        <dbReference type="ARBA" id="ARBA00023136"/>
    </source>
</evidence>
<evidence type="ECO:0000256" key="3">
    <source>
        <dbReference type="ARBA" id="ARBA00022692"/>
    </source>
</evidence>
<feature type="transmembrane region" description="Helical" evidence="7">
    <location>
        <begin position="411"/>
        <end position="433"/>
    </location>
</feature>
<evidence type="ECO:0000256" key="2">
    <source>
        <dbReference type="ARBA" id="ARBA00006859"/>
    </source>
</evidence>
<keyword evidence="9" id="KW-1185">Reference proteome</keyword>
<dbReference type="SMART" id="SM00730">
    <property type="entry name" value="PSN"/>
    <property type="match status" value="1"/>
</dbReference>
<keyword evidence="6 7" id="KW-0472">Membrane</keyword>
<dbReference type="GO" id="GO:0098554">
    <property type="term" value="C:cytoplasmic side of endoplasmic reticulum membrane"/>
    <property type="evidence" value="ECO:0007669"/>
    <property type="project" value="TreeGrafter"/>
</dbReference>
<dbReference type="EnsemblMetazoa" id="OVOC1361.2">
    <property type="protein sequence ID" value="OVOC1361.2"/>
    <property type="gene ID" value="WBGene00238170"/>
</dbReference>
<keyword evidence="5 7" id="KW-1133">Transmembrane helix</keyword>
<organism evidence="8 9">
    <name type="scientific">Onchocerca volvulus</name>
    <dbReference type="NCBI Taxonomy" id="6282"/>
    <lineage>
        <taxon>Eukaryota</taxon>
        <taxon>Metazoa</taxon>
        <taxon>Ecdysozoa</taxon>
        <taxon>Nematoda</taxon>
        <taxon>Chromadorea</taxon>
        <taxon>Rhabditida</taxon>
        <taxon>Spirurina</taxon>
        <taxon>Spiruromorpha</taxon>
        <taxon>Filarioidea</taxon>
        <taxon>Onchocercidae</taxon>
        <taxon>Onchocerca</taxon>
    </lineage>
</organism>
<feature type="transmembrane region" description="Helical" evidence="7">
    <location>
        <begin position="498"/>
        <end position="521"/>
    </location>
</feature>
<evidence type="ECO:0000256" key="7">
    <source>
        <dbReference type="SAM" id="Phobius"/>
    </source>
</evidence>
<evidence type="ECO:0000256" key="4">
    <source>
        <dbReference type="ARBA" id="ARBA00022801"/>
    </source>
</evidence>
<accession>A0A2K6VPJ6</accession>
<dbReference type="GO" id="GO:0005765">
    <property type="term" value="C:lysosomal membrane"/>
    <property type="evidence" value="ECO:0007669"/>
    <property type="project" value="TreeGrafter"/>
</dbReference>
<feature type="transmembrane region" description="Helical" evidence="7">
    <location>
        <begin position="299"/>
        <end position="317"/>
    </location>
</feature>
<feature type="transmembrane region" description="Helical" evidence="7">
    <location>
        <begin position="271"/>
        <end position="293"/>
    </location>
</feature>
<reference evidence="8" key="2">
    <citation type="submission" date="2018-02" db="UniProtKB">
        <authorList>
            <consortium name="EnsemblMetazoa"/>
        </authorList>
    </citation>
    <scope>IDENTIFICATION</scope>
</reference>
<dbReference type="GO" id="GO:0098553">
    <property type="term" value="C:lumenal side of endoplasmic reticulum membrane"/>
    <property type="evidence" value="ECO:0007669"/>
    <property type="project" value="TreeGrafter"/>
</dbReference>
<comment type="subcellular location">
    <subcellularLocation>
        <location evidence="1">Endomembrane system</location>
        <topology evidence="1">Multi-pass membrane protein</topology>
    </subcellularLocation>
</comment>